<protein>
    <submittedName>
        <fullName evidence="4">Spore germination protein</fullName>
    </submittedName>
</protein>
<sequence>MSGRLTRSLQSNLTAYRSILRVPRNKDVVVREFTVGGFVAAILYLDGMVNTTMIDENLLKPAMDMEAPPDCDECDRSAYLLHNVLSVAPANRTHSCDEGLQAILDGLTLLLCDGCDEGLTFDTRGYDRRAVSRPDNEDVVLGPHEGFTENLRTNTSLVRRVVRTPRLVTEMLTLGTDAPTRCAVMYLDGVADEAIVREVLRRLNGIAADFVPGTGQLEQLIEDHPFALLPQVVSTERPDRTGSFLMDGQVVLLLDGSPYALAVPVTLFHLLHTPDDTFMRWQYGTFLRLVRMLGLLVFVSLPGLYIAVVRFHQEIFSPMLLTSVYEAQVQEPFPVFLEALMMTFAFFLINEAGVRAPGVLGNALGIVSGLILGQAAVSAGLVSPLLLIVIAASGLGGFAVPNYSLSLGLRIAQLVVMTAGAFSGLYGILLVSFVFGALLCRMTSLGAPMLAPASPARPRNGDLLLRLPIWRQRTRGFFASPAYRSRVRGRMRAWERGDKGGTK</sequence>
<dbReference type="InterPro" id="IPR004995">
    <property type="entry name" value="Spore_Ger"/>
</dbReference>
<dbReference type="GO" id="GO:0009847">
    <property type="term" value="P:spore germination"/>
    <property type="evidence" value="ECO:0007669"/>
    <property type="project" value="InterPro"/>
</dbReference>
<dbReference type="PANTHER" id="PTHR22550:SF5">
    <property type="entry name" value="LEUCINE ZIPPER PROTEIN 4"/>
    <property type="match status" value="1"/>
</dbReference>
<comment type="caution">
    <text evidence="4">The sequence shown here is derived from an EMBL/GenBank/DDBJ whole genome shotgun (WGS) entry which is preliminary data.</text>
</comment>
<proteinExistence type="inferred from homology"/>
<feature type="transmembrane region" description="Helical" evidence="3">
    <location>
        <begin position="411"/>
        <end position="440"/>
    </location>
</feature>
<dbReference type="InterPro" id="IPR050768">
    <property type="entry name" value="UPF0353/GerABKA_families"/>
</dbReference>
<reference evidence="4" key="2">
    <citation type="journal article" date="2021" name="PeerJ">
        <title>Extensive microbial diversity within the chicken gut microbiome revealed by metagenomics and culture.</title>
        <authorList>
            <person name="Gilroy R."/>
            <person name="Ravi A."/>
            <person name="Getino M."/>
            <person name="Pursley I."/>
            <person name="Horton D.L."/>
            <person name="Alikhan N.F."/>
            <person name="Baker D."/>
            <person name="Gharbi K."/>
            <person name="Hall N."/>
            <person name="Watson M."/>
            <person name="Adriaenssens E.M."/>
            <person name="Foster-Nyarko E."/>
            <person name="Jarju S."/>
            <person name="Secka A."/>
            <person name="Antonio M."/>
            <person name="Oren A."/>
            <person name="Chaudhuri R.R."/>
            <person name="La Ragione R."/>
            <person name="Hildebrand F."/>
            <person name="Pallen M.J."/>
        </authorList>
    </citation>
    <scope>NUCLEOTIDE SEQUENCE</scope>
    <source>
        <strain evidence="4">ChiSxjej2B14-6234</strain>
    </source>
</reference>
<feature type="transmembrane region" description="Helical" evidence="3">
    <location>
        <begin position="289"/>
        <end position="312"/>
    </location>
</feature>
<dbReference type="Pfam" id="PF03323">
    <property type="entry name" value="GerA"/>
    <property type="match status" value="1"/>
</dbReference>
<dbReference type="PIRSF" id="PIRSF005690">
    <property type="entry name" value="GerBA"/>
    <property type="match status" value="1"/>
</dbReference>
<dbReference type="GO" id="GO:0016020">
    <property type="term" value="C:membrane"/>
    <property type="evidence" value="ECO:0007669"/>
    <property type="project" value="InterPro"/>
</dbReference>
<evidence type="ECO:0000256" key="3">
    <source>
        <dbReference type="SAM" id="Phobius"/>
    </source>
</evidence>
<evidence type="ECO:0000313" key="4">
    <source>
        <dbReference type="EMBL" id="HIQ70641.1"/>
    </source>
</evidence>
<organism evidence="4 5">
    <name type="scientific">Candidatus Onthenecus intestinigallinarum</name>
    <dbReference type="NCBI Taxonomy" id="2840875"/>
    <lineage>
        <taxon>Bacteria</taxon>
        <taxon>Bacillati</taxon>
        <taxon>Bacillota</taxon>
        <taxon>Clostridia</taxon>
        <taxon>Eubacteriales</taxon>
        <taxon>Candidatus Onthenecus</taxon>
    </lineage>
</organism>
<reference evidence="4" key="1">
    <citation type="submission" date="2020-10" db="EMBL/GenBank/DDBJ databases">
        <authorList>
            <person name="Gilroy R."/>
        </authorList>
    </citation>
    <scope>NUCLEOTIDE SEQUENCE</scope>
    <source>
        <strain evidence="4">ChiSxjej2B14-6234</strain>
    </source>
</reference>
<dbReference type="PANTHER" id="PTHR22550">
    <property type="entry name" value="SPORE GERMINATION PROTEIN"/>
    <property type="match status" value="1"/>
</dbReference>
<dbReference type="AlphaFoldDB" id="A0A9D1CPA7"/>
<evidence type="ECO:0000256" key="1">
    <source>
        <dbReference type="ARBA" id="ARBA00005278"/>
    </source>
</evidence>
<gene>
    <name evidence="4" type="ORF">IAB73_00265</name>
</gene>
<accession>A0A9D1CPA7</accession>
<evidence type="ECO:0000256" key="2">
    <source>
        <dbReference type="ARBA" id="ARBA00023136"/>
    </source>
</evidence>
<feature type="transmembrane region" description="Helical" evidence="3">
    <location>
        <begin position="362"/>
        <end position="391"/>
    </location>
</feature>
<name>A0A9D1CPA7_9FIRM</name>
<keyword evidence="2 3" id="KW-0472">Membrane</keyword>
<keyword evidence="3" id="KW-1133">Transmembrane helix</keyword>
<feature type="transmembrane region" description="Helical" evidence="3">
    <location>
        <begin position="332"/>
        <end position="350"/>
    </location>
</feature>
<dbReference type="EMBL" id="DVFJ01000001">
    <property type="protein sequence ID" value="HIQ70641.1"/>
    <property type="molecule type" value="Genomic_DNA"/>
</dbReference>
<dbReference type="Proteomes" id="UP000886887">
    <property type="component" value="Unassembled WGS sequence"/>
</dbReference>
<keyword evidence="3" id="KW-0812">Transmembrane</keyword>
<comment type="similarity">
    <text evidence="1">Belongs to the GerABKA family.</text>
</comment>
<evidence type="ECO:0000313" key="5">
    <source>
        <dbReference type="Proteomes" id="UP000886887"/>
    </source>
</evidence>